<name>A0ABT7CWY7_9BACT</name>
<feature type="domain" description="MacB-like periplasmic core" evidence="8">
    <location>
        <begin position="433"/>
        <end position="625"/>
    </location>
</feature>
<keyword evidence="5 6" id="KW-0472">Membrane</keyword>
<feature type="transmembrane region" description="Helical" evidence="6">
    <location>
        <begin position="424"/>
        <end position="444"/>
    </location>
</feature>
<dbReference type="InterPro" id="IPR025857">
    <property type="entry name" value="MacB_PCD"/>
</dbReference>
<dbReference type="InterPro" id="IPR050250">
    <property type="entry name" value="Macrolide_Exporter_MacB"/>
</dbReference>
<evidence type="ECO:0000313" key="9">
    <source>
        <dbReference type="EMBL" id="MDJ1498283.1"/>
    </source>
</evidence>
<dbReference type="Proteomes" id="UP001228581">
    <property type="component" value="Unassembled WGS sequence"/>
</dbReference>
<feature type="domain" description="ABC3 transporter permease C-terminal" evidence="7">
    <location>
        <begin position="674"/>
        <end position="786"/>
    </location>
</feature>
<dbReference type="InterPro" id="IPR003838">
    <property type="entry name" value="ABC3_permease_C"/>
</dbReference>
<accession>A0ABT7CWY7</accession>
<feature type="transmembrane region" description="Helical" evidence="6">
    <location>
        <begin position="669"/>
        <end position="694"/>
    </location>
</feature>
<dbReference type="EMBL" id="JASJOT010000043">
    <property type="protein sequence ID" value="MDJ1498283.1"/>
    <property type="molecule type" value="Genomic_DNA"/>
</dbReference>
<keyword evidence="4 6" id="KW-1133">Transmembrane helix</keyword>
<feature type="transmembrane region" description="Helical" evidence="6">
    <location>
        <begin position="756"/>
        <end position="776"/>
    </location>
</feature>
<keyword evidence="10" id="KW-1185">Reference proteome</keyword>
<proteinExistence type="predicted"/>
<feature type="transmembrane region" description="Helical" evidence="6">
    <location>
        <begin position="21"/>
        <end position="41"/>
    </location>
</feature>
<keyword evidence="3 6" id="KW-0812">Transmembrane</keyword>
<evidence type="ECO:0000256" key="3">
    <source>
        <dbReference type="ARBA" id="ARBA00022692"/>
    </source>
</evidence>
<feature type="domain" description="MacB-like periplasmic core" evidence="8">
    <location>
        <begin position="20"/>
        <end position="235"/>
    </location>
</feature>
<feature type="domain" description="ABC3 transporter permease C-terminal" evidence="7">
    <location>
        <begin position="289"/>
        <end position="401"/>
    </location>
</feature>
<evidence type="ECO:0000259" key="8">
    <source>
        <dbReference type="Pfam" id="PF12704"/>
    </source>
</evidence>
<dbReference type="PANTHER" id="PTHR30572">
    <property type="entry name" value="MEMBRANE COMPONENT OF TRANSPORTER-RELATED"/>
    <property type="match status" value="1"/>
</dbReference>
<evidence type="ECO:0000313" key="10">
    <source>
        <dbReference type="Proteomes" id="UP001228581"/>
    </source>
</evidence>
<evidence type="ECO:0000256" key="2">
    <source>
        <dbReference type="ARBA" id="ARBA00022475"/>
    </source>
</evidence>
<evidence type="ECO:0000256" key="4">
    <source>
        <dbReference type="ARBA" id="ARBA00022989"/>
    </source>
</evidence>
<keyword evidence="2" id="KW-1003">Cell membrane</keyword>
<dbReference type="RefSeq" id="WP_314004583.1">
    <property type="nucleotide sequence ID" value="NZ_JASJOT010000043.1"/>
</dbReference>
<reference evidence="9 10" key="1">
    <citation type="submission" date="2023-05" db="EMBL/GenBank/DDBJ databases">
        <authorList>
            <person name="Zhang X."/>
        </authorList>
    </citation>
    <scope>NUCLEOTIDE SEQUENCE [LARGE SCALE GENOMIC DNA]</scope>
    <source>
        <strain evidence="9 10">DM2B3-1</strain>
    </source>
</reference>
<dbReference type="Pfam" id="PF12704">
    <property type="entry name" value="MacB_PCD"/>
    <property type="match status" value="2"/>
</dbReference>
<comment type="caution">
    <text evidence="9">The sequence shown here is derived from an EMBL/GenBank/DDBJ whole genome shotgun (WGS) entry which is preliminary data.</text>
</comment>
<gene>
    <name evidence="9" type="ORF">QNI19_35435</name>
</gene>
<comment type="subcellular location">
    <subcellularLocation>
        <location evidence="1">Cell membrane</location>
        <topology evidence="1">Multi-pass membrane protein</topology>
    </subcellularLocation>
</comment>
<evidence type="ECO:0000259" key="7">
    <source>
        <dbReference type="Pfam" id="PF02687"/>
    </source>
</evidence>
<feature type="transmembrane region" description="Helical" evidence="6">
    <location>
        <begin position="287"/>
        <end position="307"/>
    </location>
</feature>
<organism evidence="9 10">
    <name type="scientific">Xanthocytophaga flava</name>
    <dbReference type="NCBI Taxonomy" id="3048013"/>
    <lineage>
        <taxon>Bacteria</taxon>
        <taxon>Pseudomonadati</taxon>
        <taxon>Bacteroidota</taxon>
        <taxon>Cytophagia</taxon>
        <taxon>Cytophagales</taxon>
        <taxon>Rhodocytophagaceae</taxon>
        <taxon>Xanthocytophaga</taxon>
    </lineage>
</organism>
<feature type="transmembrane region" description="Helical" evidence="6">
    <location>
        <begin position="330"/>
        <end position="357"/>
    </location>
</feature>
<feature type="transmembrane region" description="Helical" evidence="6">
    <location>
        <begin position="722"/>
        <end position="744"/>
    </location>
</feature>
<evidence type="ECO:0000256" key="1">
    <source>
        <dbReference type="ARBA" id="ARBA00004651"/>
    </source>
</evidence>
<feature type="transmembrane region" description="Helical" evidence="6">
    <location>
        <begin position="377"/>
        <end position="403"/>
    </location>
</feature>
<evidence type="ECO:0000256" key="6">
    <source>
        <dbReference type="SAM" id="Phobius"/>
    </source>
</evidence>
<protein>
    <submittedName>
        <fullName evidence="9">ABC transporter permease</fullName>
    </submittedName>
</protein>
<dbReference type="PANTHER" id="PTHR30572:SF18">
    <property type="entry name" value="ABC-TYPE MACROLIDE FAMILY EXPORT SYSTEM PERMEASE COMPONENT 2"/>
    <property type="match status" value="1"/>
</dbReference>
<dbReference type="Pfam" id="PF02687">
    <property type="entry name" value="FtsX"/>
    <property type="match status" value="2"/>
</dbReference>
<sequence length="792" mass="87615">MNRLYFTIALRAFLKGKWYTILNIAGLSLGLATFIAVSLYIDNETSYDQWNPNIDRVYLVETELPNGPSPYTPGSLAAAIKNLCPEVEETGRMNTALFQLPFYSRSEKFLIQKWVGADYSIASILGIKANGLEIKSGNDLPIVLLSKQTARILFPGESTLSGKTVNMISRNGTPMDIAGVADPAPGNSNIQFDCIGFSEDITLGKDQSYANQIYQTYLLVKPEADIEKLSKKIDRIYKQAALADTSLVAKQALAVSQTRAIYLDPLKNLHLRPHYTSAVNDQIVKGLAILAFIILIVTGVNFTNLYVSQAARRSKEVGIKKLMGISKRQIIIQFLTEILVQCLLALLVSLGLVEVALPYFNHLLDVNLSLSSVNFEIVLQVLLALLTLTLLAGLYPALLMAGFRPAEVLRGSQLERETFSWTKGIIPVLQFTFAIGIVIILIIINQQISYMKSENPGFEAKQVVYVDNLGIYNDPVKFESVRSRIIAMPGVTQVTVASNIPGGIVPASYEYIVQSKAFAMQTIAVDYHYFETLNIGLQEGKVFSSSFRADCTHAVINQTAAKVLGITHPVGAVVKGRAGNYTIIGVVNDVKTSGFEDYIQPTIYLMNDPFGLPKTQIMIRAESNTLQPLLARLGREWSSINPLDPDNFNYHFLDQLYGRLFLKQQQLQWVLIYFSALSLVIASLGFFAAAAQAIHLRMKEIAIRKVFGATGKQLMLTVGKPFFYSMLLANAIAWPAAFIAATHWLQTFAYRIEISLTPFMIASLISLSIVAITVCLQISRAIRFNPALKLKE</sequence>
<evidence type="ECO:0000256" key="5">
    <source>
        <dbReference type="ARBA" id="ARBA00023136"/>
    </source>
</evidence>